<feature type="binding site" evidence="1">
    <location>
        <position position="220"/>
    </location>
    <ligand>
        <name>Mg(2+)</name>
        <dbReference type="ChEBI" id="CHEBI:18420"/>
        <label>1</label>
    </ligand>
</feature>
<organism evidence="2 3">
    <name type="scientific">Pseudoprevotella muciniphila</name>
    <dbReference type="NCBI Taxonomy" id="2133944"/>
    <lineage>
        <taxon>Bacteria</taxon>
        <taxon>Pseudomonadati</taxon>
        <taxon>Bacteroidota</taxon>
        <taxon>Bacteroidia</taxon>
        <taxon>Bacteroidales</taxon>
        <taxon>Prevotellaceae</taxon>
        <taxon>Pseudoprevotella</taxon>
    </lineage>
</organism>
<proteinExistence type="predicted"/>
<feature type="binding site" evidence="1">
    <location>
        <position position="217"/>
    </location>
    <ligand>
        <name>Mg(2+)</name>
        <dbReference type="ChEBI" id="CHEBI:18420"/>
        <label>1</label>
    </ligand>
</feature>
<evidence type="ECO:0000313" key="3">
    <source>
        <dbReference type="Proteomes" id="UP000249375"/>
    </source>
</evidence>
<dbReference type="PANTHER" id="PTHR16222">
    <property type="entry name" value="ADP-RIBOSYLGLYCOHYDROLASE"/>
    <property type="match status" value="1"/>
</dbReference>
<dbReference type="InterPro" id="IPR005502">
    <property type="entry name" value="Ribosyl_crysJ1"/>
</dbReference>
<dbReference type="Gene3D" id="1.10.4080.10">
    <property type="entry name" value="ADP-ribosylation/Crystallin J1"/>
    <property type="match status" value="1"/>
</dbReference>
<accession>A0A5P8E442</accession>
<dbReference type="EMBL" id="CP033459">
    <property type="protein sequence ID" value="QFQ11777.1"/>
    <property type="molecule type" value="Genomic_DNA"/>
</dbReference>
<dbReference type="KEGG" id="alq:C7Y71_001345"/>
<dbReference type="AlphaFoldDB" id="A0A5P8E442"/>
<gene>
    <name evidence="2" type="ORF">C7Y71_001345</name>
</gene>
<feature type="binding site" evidence="1">
    <location>
        <position position="35"/>
    </location>
    <ligand>
        <name>Mg(2+)</name>
        <dbReference type="ChEBI" id="CHEBI:18420"/>
        <label>1</label>
    </ligand>
</feature>
<evidence type="ECO:0000256" key="1">
    <source>
        <dbReference type="PIRSR" id="PIRSR605502-1"/>
    </source>
</evidence>
<comment type="cofactor">
    <cofactor evidence="1">
        <name>Mg(2+)</name>
        <dbReference type="ChEBI" id="CHEBI:18420"/>
    </cofactor>
    <text evidence="1">Binds 2 magnesium ions per subunit.</text>
</comment>
<dbReference type="Proteomes" id="UP000249375">
    <property type="component" value="Chromosome"/>
</dbReference>
<evidence type="ECO:0000313" key="2">
    <source>
        <dbReference type="EMBL" id="QFQ11777.1"/>
    </source>
</evidence>
<dbReference type="PANTHER" id="PTHR16222:SF12">
    <property type="entry name" value="ADP-RIBOSYLGLYCOHYDROLASE-RELATED"/>
    <property type="match status" value="1"/>
</dbReference>
<dbReference type="RefSeq" id="WP_111897847.1">
    <property type="nucleotide sequence ID" value="NZ_CP033459.1"/>
</dbReference>
<feature type="binding site" evidence="1">
    <location>
        <position position="219"/>
    </location>
    <ligand>
        <name>Mg(2+)</name>
        <dbReference type="ChEBI" id="CHEBI:18420"/>
        <label>1</label>
    </ligand>
</feature>
<keyword evidence="1" id="KW-0479">Metal-binding</keyword>
<dbReference type="SUPFAM" id="SSF101478">
    <property type="entry name" value="ADP-ribosylglycohydrolase"/>
    <property type="match status" value="1"/>
</dbReference>
<name>A0A5P8E442_9BACT</name>
<feature type="binding site" evidence="1">
    <location>
        <position position="36"/>
    </location>
    <ligand>
        <name>Mg(2+)</name>
        <dbReference type="ChEBI" id="CHEBI:18420"/>
        <label>1</label>
    </ligand>
</feature>
<dbReference type="OrthoDB" id="9798107at2"/>
<reference evidence="2 3" key="1">
    <citation type="submission" date="2018-11" db="EMBL/GenBank/DDBJ databases">
        <authorList>
            <person name="Na S.W."/>
            <person name="Baik M."/>
        </authorList>
    </citation>
    <scope>NUCLEOTIDE SEQUENCE [LARGE SCALE GENOMIC DNA]</scope>
    <source>
        <strain evidence="2 3">E39</strain>
    </source>
</reference>
<protein>
    <recommendedName>
        <fullName evidence="4">ADP-ribosylglycohydrolase</fullName>
    </recommendedName>
</protein>
<keyword evidence="3" id="KW-1185">Reference proteome</keyword>
<dbReference type="GO" id="GO:0046872">
    <property type="term" value="F:metal ion binding"/>
    <property type="evidence" value="ECO:0007669"/>
    <property type="project" value="UniProtKB-KW"/>
</dbReference>
<dbReference type="InterPro" id="IPR036705">
    <property type="entry name" value="Ribosyl_crysJ1_sf"/>
</dbReference>
<evidence type="ECO:0008006" key="4">
    <source>
        <dbReference type="Google" id="ProtNLM"/>
    </source>
</evidence>
<dbReference type="Pfam" id="PF03747">
    <property type="entry name" value="ADP_ribosyl_GH"/>
    <property type="match status" value="1"/>
</dbReference>
<sequence length="269" mass="30134">MLGAVFGDIVGSAYEWNNVKRKNFPLHRSSTRYTDDSVMTLAVAKWLMEDLEHSEQGLINAMQQLGHAHPRAGYGGRFRKWLASNNPQPYNSWGNGSAMRVSPVALYATSLEESLELAKKSAIVTHNHPEGIKGALAVAECVFICKDADHLESAKEIIRSKIPQKYDYNLNRTLDEIRPNYSFDVSCQGSVPEAIIAFLESTSLEECVRNAISIGGDSDTIAAIACSIFAANKEWREEQLMSQFTKYLPDDLIRIMDKFEKLVYHNNPT</sequence>
<feature type="binding site" evidence="1">
    <location>
        <position position="34"/>
    </location>
    <ligand>
        <name>Mg(2+)</name>
        <dbReference type="ChEBI" id="CHEBI:18420"/>
        <label>1</label>
    </ligand>
</feature>
<keyword evidence="1" id="KW-0460">Magnesium</keyword>
<dbReference type="InterPro" id="IPR050792">
    <property type="entry name" value="ADP-ribosylglycohydrolase"/>
</dbReference>